<accession>A0ACB7YFH5</accession>
<gene>
    <name evidence="1" type="ORF">Vadar_021478</name>
</gene>
<evidence type="ECO:0000313" key="1">
    <source>
        <dbReference type="EMBL" id="KAH7852181.1"/>
    </source>
</evidence>
<reference evidence="1 2" key="1">
    <citation type="journal article" date="2021" name="Hortic Res">
        <title>High-quality reference genome and annotation aids understanding of berry development for evergreen blueberry (Vaccinium darrowii).</title>
        <authorList>
            <person name="Yu J."/>
            <person name="Hulse-Kemp A.M."/>
            <person name="Babiker E."/>
            <person name="Staton M."/>
        </authorList>
    </citation>
    <scope>NUCLEOTIDE SEQUENCE [LARGE SCALE GENOMIC DNA]</scope>
    <source>
        <strain evidence="2">cv. NJ 8807/NJ 8810</strain>
        <tissue evidence="1">Young leaf</tissue>
    </source>
</reference>
<name>A0ACB7YFH5_9ERIC</name>
<protein>
    <submittedName>
        <fullName evidence="1">Uncharacterized protein</fullName>
    </submittedName>
</protein>
<proteinExistence type="predicted"/>
<comment type="caution">
    <text evidence="1">The sequence shown here is derived from an EMBL/GenBank/DDBJ whole genome shotgun (WGS) entry which is preliminary data.</text>
</comment>
<organism evidence="1 2">
    <name type="scientific">Vaccinium darrowii</name>
    <dbReference type="NCBI Taxonomy" id="229202"/>
    <lineage>
        <taxon>Eukaryota</taxon>
        <taxon>Viridiplantae</taxon>
        <taxon>Streptophyta</taxon>
        <taxon>Embryophyta</taxon>
        <taxon>Tracheophyta</taxon>
        <taxon>Spermatophyta</taxon>
        <taxon>Magnoliopsida</taxon>
        <taxon>eudicotyledons</taxon>
        <taxon>Gunneridae</taxon>
        <taxon>Pentapetalae</taxon>
        <taxon>asterids</taxon>
        <taxon>Ericales</taxon>
        <taxon>Ericaceae</taxon>
        <taxon>Vaccinioideae</taxon>
        <taxon>Vaccinieae</taxon>
        <taxon>Vaccinium</taxon>
    </lineage>
</organism>
<keyword evidence="2" id="KW-1185">Reference proteome</keyword>
<evidence type="ECO:0000313" key="2">
    <source>
        <dbReference type="Proteomes" id="UP000828048"/>
    </source>
</evidence>
<sequence length="141" mass="15968">MDGSLWVEPAGLAGGLAIFWKGFSGFPFTWCNNRVGADCIQERLDRALATPSWRLRFSQACVEHLNSVGLDHFALLLHLKAIDHQKRVPFRFDARWVQDEEVLPIIEQAWEMPTQGPSVSGFNSRLKGVDLLFRFGRGARN</sequence>
<dbReference type="Proteomes" id="UP000828048">
    <property type="component" value="Chromosome 8"/>
</dbReference>
<dbReference type="EMBL" id="CM037158">
    <property type="protein sequence ID" value="KAH7852181.1"/>
    <property type="molecule type" value="Genomic_DNA"/>
</dbReference>